<evidence type="ECO:0000313" key="3">
    <source>
        <dbReference type="EMBL" id="CRF43317.1"/>
    </source>
</evidence>
<accession>A0A0K2X9Y8</accession>
<dbReference type="EMBL" id="CDML01000036">
    <property type="protein sequence ID" value="CRF41262.1"/>
    <property type="molecule type" value="Genomic_DNA"/>
</dbReference>
<dbReference type="OrthoDB" id="5323729at2"/>
<dbReference type="STRING" id="1578720.HAL011_10530"/>
<dbReference type="Proteomes" id="UP000041394">
    <property type="component" value="Unassembled WGS sequence"/>
</dbReference>
<evidence type="ECO:0000313" key="4">
    <source>
        <dbReference type="EMBL" id="CRF44554.1"/>
    </source>
</evidence>
<dbReference type="AlphaFoldDB" id="A0A0K2X9Y8"/>
<name>A0A0K2X9Y8_9HELI</name>
<dbReference type="EMBL" id="CDMN01000045">
    <property type="protein sequence ID" value="CRF44554.1"/>
    <property type="molecule type" value="Genomic_DNA"/>
</dbReference>
<evidence type="ECO:0000313" key="5">
    <source>
        <dbReference type="Proteomes" id="UP000038622"/>
    </source>
</evidence>
<evidence type="ECO:0008006" key="8">
    <source>
        <dbReference type="Google" id="ProtNLM"/>
    </source>
</evidence>
<organism evidence="3 7">
    <name type="scientific">Helicobacter ailurogastricus</name>
    <dbReference type="NCBI Taxonomy" id="1578720"/>
    <lineage>
        <taxon>Bacteria</taxon>
        <taxon>Pseudomonadati</taxon>
        <taxon>Campylobacterota</taxon>
        <taxon>Epsilonproteobacteria</taxon>
        <taxon>Campylobacterales</taxon>
        <taxon>Helicobacteraceae</taxon>
        <taxon>Helicobacter</taxon>
    </lineage>
</organism>
<proteinExistence type="predicted"/>
<evidence type="ECO:0000313" key="2">
    <source>
        <dbReference type="EMBL" id="CRF41262.1"/>
    </source>
</evidence>
<protein>
    <recommendedName>
        <fullName evidence="8">Periplasmic protein</fullName>
    </recommendedName>
</protein>
<keyword evidence="1" id="KW-0812">Transmembrane</keyword>
<evidence type="ECO:0000313" key="7">
    <source>
        <dbReference type="Proteomes" id="UP000045175"/>
    </source>
</evidence>
<reference evidence="3" key="1">
    <citation type="submission" date="2014-12" db="EMBL/GenBank/DDBJ databases">
        <title>Whole genome sequences of four Staphylococcus schleiferi canine isolates.</title>
        <authorList>
            <person name="Misic A.M."/>
            <person name="Cain C."/>
            <person name="Morris D.O."/>
            <person name="Rankin S."/>
            <person name="Beiting D."/>
        </authorList>
    </citation>
    <scope>NUCLEOTIDE SEQUENCE</scope>
    <source>
        <strain evidence="2">ASB11</strain>
        <strain evidence="3">ASB13</strain>
        <strain evidence="4">ASB9</strain>
    </source>
</reference>
<dbReference type="RefSeq" id="WP_053941881.1">
    <property type="nucleotide sequence ID" value="NZ_BSWO01000012.1"/>
</dbReference>
<feature type="transmembrane region" description="Helical" evidence="1">
    <location>
        <begin position="6"/>
        <end position="27"/>
    </location>
</feature>
<evidence type="ECO:0000256" key="1">
    <source>
        <dbReference type="SAM" id="Phobius"/>
    </source>
</evidence>
<dbReference type="Proteomes" id="UP000038622">
    <property type="component" value="Unassembled WGS sequence"/>
</dbReference>
<dbReference type="Proteomes" id="UP000045175">
    <property type="component" value="Unassembled WGS sequence"/>
</dbReference>
<reference evidence="6 7" key="2">
    <citation type="submission" date="2014-12" db="EMBL/GenBank/DDBJ databases">
        <authorList>
            <person name="Jaenicke S."/>
        </authorList>
    </citation>
    <scope>NUCLEOTIDE SEQUENCE [LARGE SCALE GENOMIC DNA]</scope>
</reference>
<dbReference type="EMBL" id="CDMH01000062">
    <property type="protein sequence ID" value="CRF43317.1"/>
    <property type="molecule type" value="Genomic_DNA"/>
</dbReference>
<keyword evidence="1" id="KW-0472">Membrane</keyword>
<evidence type="ECO:0000313" key="6">
    <source>
        <dbReference type="Proteomes" id="UP000041394"/>
    </source>
</evidence>
<reference evidence="5" key="3">
    <citation type="submission" date="2014-12" db="EMBL/GenBank/DDBJ databases">
        <authorList>
            <person name="Smet A."/>
        </authorList>
    </citation>
    <scope>NUCLEOTIDE SEQUENCE [LARGE SCALE GENOMIC DNA]</scope>
</reference>
<gene>
    <name evidence="2" type="ORF">HAL011_10530</name>
    <name evidence="3" type="ORF">HAL013_15470</name>
    <name evidence="4" type="ORF">HAL09_11450</name>
</gene>
<sequence>MEIAKFRVFVLWLVVAVALVVAAFLGYKMYSAHHPTAHKEHAAQDHLAPLKAASHAESAPAQIDQVSPPASHLGTQDKTPSFIYPSIEKKIDIEFLDNAQTRKLLVKNLDSYKLFCLHEVLKAEHIEFALDKKKTHTTLIIYLPHATKRFLEDLKYYQIPYQLD</sequence>
<keyword evidence="5" id="KW-1185">Reference proteome</keyword>
<keyword evidence="1" id="KW-1133">Transmembrane helix</keyword>